<name>A0A7X6DRG3_9BACT</name>
<dbReference type="GO" id="GO:0005524">
    <property type="term" value="F:ATP binding"/>
    <property type="evidence" value="ECO:0007669"/>
    <property type="project" value="UniProtKB-KW"/>
</dbReference>
<dbReference type="Pfam" id="PF09821">
    <property type="entry name" value="AAA_assoc_C"/>
    <property type="match status" value="1"/>
</dbReference>
<comment type="caution">
    <text evidence="1">The sequence shown here is derived from an EMBL/GenBank/DDBJ whole genome shotgun (WGS) entry which is preliminary data.</text>
</comment>
<gene>
    <name evidence="1" type="ORF">MNODULE_14935</name>
</gene>
<keyword evidence="1" id="KW-0547">Nucleotide-binding</keyword>
<accession>A0A7X6DRG3</accession>
<sequence>MEVEPLPHGVSSSKVIGLLEYLDDHHGKEDIYKLAEAIHYELGELLAVIKMAEMLGLVETPGGDVVLTDLGRKILKSKVAQRKLIIREQLKKLKIFQHLIETLQKSEEGRLSRDVVLEELARLYPHENAEVLFKTIVNWGRYAELLGYNPDTQTLYLDEESFPARPQ</sequence>
<dbReference type="Proteomes" id="UP000534783">
    <property type="component" value="Unassembled WGS sequence"/>
</dbReference>
<organism evidence="1 2">
    <name type="scientific">Candidatus Manganitrophus noduliformans</name>
    <dbReference type="NCBI Taxonomy" id="2606439"/>
    <lineage>
        <taxon>Bacteria</taxon>
        <taxon>Pseudomonadati</taxon>
        <taxon>Nitrospirota</taxon>
        <taxon>Nitrospiria</taxon>
        <taxon>Candidatus Troglogloeales</taxon>
        <taxon>Candidatus Manganitrophaceae</taxon>
        <taxon>Candidatus Manganitrophus</taxon>
    </lineage>
</organism>
<evidence type="ECO:0000313" key="1">
    <source>
        <dbReference type="EMBL" id="NKE72042.1"/>
    </source>
</evidence>
<dbReference type="RefSeq" id="WP_168061352.1">
    <property type="nucleotide sequence ID" value="NZ_VTOW01000003.1"/>
</dbReference>
<keyword evidence="2" id="KW-1185">Reference proteome</keyword>
<dbReference type="InterPro" id="IPR036390">
    <property type="entry name" value="WH_DNA-bd_sf"/>
</dbReference>
<dbReference type="InterPro" id="IPR018632">
    <property type="entry name" value="AAA-associated_dom_C"/>
</dbReference>
<dbReference type="SUPFAM" id="SSF46785">
    <property type="entry name" value="Winged helix' DNA-binding domain"/>
    <property type="match status" value="1"/>
</dbReference>
<evidence type="ECO:0000313" key="2">
    <source>
        <dbReference type="Proteomes" id="UP000534783"/>
    </source>
</evidence>
<proteinExistence type="predicted"/>
<dbReference type="AlphaFoldDB" id="A0A7X6DRG3"/>
<reference evidence="1 2" key="1">
    <citation type="journal article" date="2020" name="Nature">
        <title>Bacterial chemolithoautotrophy via manganese oxidation.</title>
        <authorList>
            <person name="Yu H."/>
            <person name="Leadbetter J.R."/>
        </authorList>
    </citation>
    <scope>NUCLEOTIDE SEQUENCE [LARGE SCALE GENOMIC DNA]</scope>
    <source>
        <strain evidence="1 2">Mn-1</strain>
    </source>
</reference>
<protein>
    <submittedName>
        <fullName evidence="1">ABC transporter ATP-binding protein</fullName>
    </submittedName>
</protein>
<dbReference type="EMBL" id="VTOW01000003">
    <property type="protein sequence ID" value="NKE72042.1"/>
    <property type="molecule type" value="Genomic_DNA"/>
</dbReference>
<keyword evidence="1" id="KW-0067">ATP-binding</keyword>